<organism evidence="2 3">
    <name type="scientific">Actinoallomurus liliacearum</name>
    <dbReference type="NCBI Taxonomy" id="1080073"/>
    <lineage>
        <taxon>Bacteria</taxon>
        <taxon>Bacillati</taxon>
        <taxon>Actinomycetota</taxon>
        <taxon>Actinomycetes</taxon>
        <taxon>Streptosporangiales</taxon>
        <taxon>Thermomonosporaceae</taxon>
        <taxon>Actinoallomurus</taxon>
    </lineage>
</organism>
<name>A0ABP8TG92_9ACTN</name>
<dbReference type="InterPro" id="IPR010982">
    <property type="entry name" value="Lambda_DNA-bd_dom_sf"/>
</dbReference>
<dbReference type="SUPFAM" id="SSF47413">
    <property type="entry name" value="lambda repressor-like DNA-binding domains"/>
    <property type="match status" value="1"/>
</dbReference>
<accession>A0ABP8TG92</accession>
<evidence type="ECO:0000313" key="2">
    <source>
        <dbReference type="EMBL" id="GAA4607378.1"/>
    </source>
</evidence>
<sequence>MPAGHSPSIRGRQLIAELKRLREAAQLTQEQVAERLDWHQTKVFRIETGRTTPHPNDVRLMVELYGVTEPGRRDGLVQLAKDARKRGWWYAYRDVVPHQYEIYIGLESEATSVRNFDLASVPGLLQTADYAHALIQGGPQDLDDEEISRRVEVRMIRQKILDKADRPQLWVVIDESVIQRSVGGSEVMRAQLHHLLDVSEHPKTSVQVIPYRRGAHPGMVGSFSILGFHQHTDLDVVNVETIGGNFYVADPMEVLPYANSFDHLMAEAENTDRSRIMIESALKNLT</sequence>
<evidence type="ECO:0000259" key="1">
    <source>
        <dbReference type="PROSITE" id="PS50943"/>
    </source>
</evidence>
<comment type="caution">
    <text evidence="2">The sequence shown here is derived from an EMBL/GenBank/DDBJ whole genome shotgun (WGS) entry which is preliminary data.</text>
</comment>
<dbReference type="RefSeq" id="WP_345353709.1">
    <property type="nucleotide sequence ID" value="NZ_BAABHJ010000006.1"/>
</dbReference>
<gene>
    <name evidence="2" type="ORF">GCM10023195_27910</name>
</gene>
<proteinExistence type="predicted"/>
<dbReference type="EMBL" id="BAABHJ010000006">
    <property type="protein sequence ID" value="GAA4607378.1"/>
    <property type="molecule type" value="Genomic_DNA"/>
</dbReference>
<dbReference type="Pfam" id="PF13560">
    <property type="entry name" value="HTH_31"/>
    <property type="match status" value="1"/>
</dbReference>
<dbReference type="InterPro" id="IPR001387">
    <property type="entry name" value="Cro/C1-type_HTH"/>
</dbReference>
<dbReference type="SMART" id="SM00530">
    <property type="entry name" value="HTH_XRE"/>
    <property type="match status" value="1"/>
</dbReference>
<reference evidence="3" key="1">
    <citation type="journal article" date="2019" name="Int. J. Syst. Evol. Microbiol.">
        <title>The Global Catalogue of Microorganisms (GCM) 10K type strain sequencing project: providing services to taxonomists for standard genome sequencing and annotation.</title>
        <authorList>
            <consortium name="The Broad Institute Genomics Platform"/>
            <consortium name="The Broad Institute Genome Sequencing Center for Infectious Disease"/>
            <person name="Wu L."/>
            <person name="Ma J."/>
        </authorList>
    </citation>
    <scope>NUCLEOTIDE SEQUENCE [LARGE SCALE GENOMIC DNA]</scope>
    <source>
        <strain evidence="3">JCM 17938</strain>
    </source>
</reference>
<dbReference type="CDD" id="cd00093">
    <property type="entry name" value="HTH_XRE"/>
    <property type="match status" value="1"/>
</dbReference>
<dbReference type="Pfam" id="PF19054">
    <property type="entry name" value="DUF5753"/>
    <property type="match status" value="1"/>
</dbReference>
<keyword evidence="3" id="KW-1185">Reference proteome</keyword>
<dbReference type="InterPro" id="IPR043917">
    <property type="entry name" value="DUF5753"/>
</dbReference>
<dbReference type="Gene3D" id="1.10.260.40">
    <property type="entry name" value="lambda repressor-like DNA-binding domains"/>
    <property type="match status" value="1"/>
</dbReference>
<evidence type="ECO:0000313" key="3">
    <source>
        <dbReference type="Proteomes" id="UP001500212"/>
    </source>
</evidence>
<dbReference type="PROSITE" id="PS50943">
    <property type="entry name" value="HTH_CROC1"/>
    <property type="match status" value="1"/>
</dbReference>
<protein>
    <submittedName>
        <fullName evidence="2">Helix-turn-helix transcriptional regulator</fullName>
    </submittedName>
</protein>
<dbReference type="Proteomes" id="UP001500212">
    <property type="component" value="Unassembled WGS sequence"/>
</dbReference>
<feature type="domain" description="HTH cro/C1-type" evidence="1">
    <location>
        <begin position="18"/>
        <end position="72"/>
    </location>
</feature>